<dbReference type="SUPFAM" id="SSF52540">
    <property type="entry name" value="P-loop containing nucleoside triphosphate hydrolases"/>
    <property type="match status" value="1"/>
</dbReference>
<evidence type="ECO:0000256" key="3">
    <source>
        <dbReference type="PIRSR" id="PIRSR606689-1"/>
    </source>
</evidence>
<organism evidence="5 6">
    <name type="scientific">Lachancea fermentati</name>
    <name type="common">Zygosaccharomyces fermentati</name>
    <dbReference type="NCBI Taxonomy" id="4955"/>
    <lineage>
        <taxon>Eukaryota</taxon>
        <taxon>Fungi</taxon>
        <taxon>Dikarya</taxon>
        <taxon>Ascomycota</taxon>
        <taxon>Saccharomycotina</taxon>
        <taxon>Saccharomycetes</taxon>
        <taxon>Saccharomycetales</taxon>
        <taxon>Saccharomycetaceae</taxon>
        <taxon>Lachancea</taxon>
    </lineage>
</organism>
<dbReference type="OMA" id="ENILDWI"/>
<dbReference type="NCBIfam" id="TIGR00231">
    <property type="entry name" value="small_GTP"/>
    <property type="match status" value="1"/>
</dbReference>
<keyword evidence="4" id="KW-0479">Metal-binding</keyword>
<feature type="binding site" evidence="3">
    <location>
        <begin position="135"/>
        <end position="138"/>
    </location>
    <ligand>
        <name>GTP</name>
        <dbReference type="ChEBI" id="CHEBI:37565"/>
    </ligand>
</feature>
<dbReference type="GO" id="GO:0046872">
    <property type="term" value="F:metal ion binding"/>
    <property type="evidence" value="ECO:0007669"/>
    <property type="project" value="UniProtKB-KW"/>
</dbReference>
<keyword evidence="2 3" id="KW-0342">GTP-binding</keyword>
<dbReference type="Pfam" id="PF00025">
    <property type="entry name" value="Arf"/>
    <property type="match status" value="1"/>
</dbReference>
<dbReference type="OrthoDB" id="2011769at2759"/>
<feature type="binding site" evidence="4">
    <location>
        <position position="30"/>
    </location>
    <ligand>
        <name>Mg(2+)</name>
        <dbReference type="ChEBI" id="CHEBI:18420"/>
    </ligand>
</feature>
<dbReference type="GO" id="GO:0005525">
    <property type="term" value="F:GTP binding"/>
    <property type="evidence" value="ECO:0007669"/>
    <property type="project" value="UniProtKB-KW"/>
</dbReference>
<gene>
    <name evidence="5" type="ORF">LAFE_0C10814G</name>
</gene>
<dbReference type="InterPro" id="IPR044612">
    <property type="entry name" value="ARL2/3"/>
</dbReference>
<dbReference type="EMBL" id="LT598485">
    <property type="protein sequence ID" value="SCW00736.1"/>
    <property type="molecule type" value="Genomic_DNA"/>
</dbReference>
<dbReference type="SMART" id="SM00177">
    <property type="entry name" value="ARF"/>
    <property type="match status" value="1"/>
</dbReference>
<dbReference type="STRING" id="4955.A0A1G4MA62"/>
<dbReference type="AlphaFoldDB" id="A0A1G4MA62"/>
<evidence type="ECO:0000256" key="1">
    <source>
        <dbReference type="ARBA" id="ARBA00022741"/>
    </source>
</evidence>
<feature type="binding site" evidence="3">
    <location>
        <position position="77"/>
    </location>
    <ligand>
        <name>GTP</name>
        <dbReference type="ChEBI" id="CHEBI:37565"/>
    </ligand>
</feature>
<dbReference type="InterPro" id="IPR006689">
    <property type="entry name" value="Small_GTPase_ARF/SAR"/>
</dbReference>
<evidence type="ECO:0000256" key="4">
    <source>
        <dbReference type="PIRSR" id="PIRSR606689-2"/>
    </source>
</evidence>
<keyword evidence="1 3" id="KW-0547">Nucleotide-binding</keyword>
<keyword evidence="6" id="KW-1185">Reference proteome</keyword>
<reference evidence="5 6" key="1">
    <citation type="submission" date="2016-03" db="EMBL/GenBank/DDBJ databases">
        <authorList>
            <person name="Devillers H."/>
        </authorList>
    </citation>
    <scope>NUCLEOTIDE SEQUENCE [LARGE SCALE GENOMIC DNA]</scope>
    <source>
        <strain evidence="5">CBS 6772</strain>
    </source>
</reference>
<dbReference type="InterPro" id="IPR005225">
    <property type="entry name" value="Small_GTP-bd"/>
</dbReference>
<dbReference type="GO" id="GO:0003924">
    <property type="term" value="F:GTPase activity"/>
    <property type="evidence" value="ECO:0007669"/>
    <property type="project" value="InterPro"/>
</dbReference>
<feature type="binding site" evidence="3">
    <location>
        <begin position="23"/>
        <end position="30"/>
    </location>
    <ligand>
        <name>GTP</name>
        <dbReference type="ChEBI" id="CHEBI:37565"/>
    </ligand>
</feature>
<keyword evidence="4" id="KW-0460">Magnesium</keyword>
<name>A0A1G4MA62_LACFM</name>
<evidence type="ECO:0000313" key="5">
    <source>
        <dbReference type="EMBL" id="SCW00736.1"/>
    </source>
</evidence>
<feature type="binding site" evidence="4">
    <location>
        <position position="55"/>
    </location>
    <ligand>
        <name>Mg(2+)</name>
        <dbReference type="ChEBI" id="CHEBI:18420"/>
    </ligand>
</feature>
<evidence type="ECO:0000313" key="6">
    <source>
        <dbReference type="Proteomes" id="UP000190831"/>
    </source>
</evidence>
<proteinExistence type="predicted"/>
<dbReference type="PROSITE" id="PS51417">
    <property type="entry name" value="ARF"/>
    <property type="match status" value="1"/>
</dbReference>
<dbReference type="InterPro" id="IPR027417">
    <property type="entry name" value="P-loop_NTPase"/>
</dbReference>
<dbReference type="PANTHER" id="PTHR45697">
    <property type="entry name" value="ADP-RIBOSYLATION FACTOR-LIKE PROTEIN 2-RELATED"/>
    <property type="match status" value="1"/>
</dbReference>
<dbReference type="Proteomes" id="UP000190831">
    <property type="component" value="Chromosome C"/>
</dbReference>
<dbReference type="Gene3D" id="3.40.50.300">
    <property type="entry name" value="P-loop containing nucleotide triphosphate hydrolases"/>
    <property type="match status" value="1"/>
</dbReference>
<accession>A0A1G4MA62</accession>
<sequence length="193" mass="20801">MGLLTIIKKQKRKDRELRCLVLGLDNAGKSTLVERLVEASKGAEAGAQAPAVAPTVGFRIHTLVLDDRNVQLWDVGGQSTLRPYWSNYFDKTDVLVWVVDVAAAARAHESQHELCALLRDRDRLGYNCRIMVLLNKTDLVDAATAAARTAAFQRELDAALALDNVELTTYATSGATAAGVDAVLAGLAGPRDT</sequence>
<evidence type="ECO:0000256" key="2">
    <source>
        <dbReference type="ARBA" id="ARBA00023134"/>
    </source>
</evidence>
<protein>
    <submittedName>
        <fullName evidence="5">LAFE_0C10814g1_1</fullName>
    </submittedName>
</protein>